<keyword evidence="3" id="KW-1185">Reference proteome</keyword>
<sequence length="154" mass="16250">MMTANAHRGEIPVTLDGVQRVLRPDFTALSRIETDTGKTLQHLTAHAVACALGVSDMAVILRCGLVAAGEDVSTQTVGQWIIDGGGAVEFYQPVGKFLVYGLTGGRDPDGEDQGEDDAGEPMPGRATRSGGWRGWLAGAWDGLKRAFGGPPRMN</sequence>
<dbReference type="EMBL" id="NXGX01000006">
    <property type="protein sequence ID" value="PKR57505.1"/>
    <property type="molecule type" value="Genomic_DNA"/>
</dbReference>
<evidence type="ECO:0000313" key="2">
    <source>
        <dbReference type="EMBL" id="PKR57505.1"/>
    </source>
</evidence>
<dbReference type="InterPro" id="IPR021791">
    <property type="entry name" value="Phage_TAC_11"/>
</dbReference>
<evidence type="ECO:0000256" key="1">
    <source>
        <dbReference type="SAM" id="MobiDB-lite"/>
    </source>
</evidence>
<protein>
    <submittedName>
        <fullName evidence="2">Uncharacterized protein</fullName>
    </submittedName>
</protein>
<dbReference type="AlphaFoldDB" id="A0A2N3L3W5"/>
<feature type="region of interest" description="Disordered" evidence="1">
    <location>
        <begin position="105"/>
        <end position="133"/>
    </location>
</feature>
<dbReference type="Pfam" id="PF11836">
    <property type="entry name" value="Phage_TAC_11"/>
    <property type="match status" value="1"/>
</dbReference>
<proteinExistence type="predicted"/>
<comment type="caution">
    <text evidence="2">The sequence shown here is derived from an EMBL/GenBank/DDBJ whole genome shotgun (WGS) entry which is preliminary data.</text>
</comment>
<name>A0A2N3L3W5_9PROT</name>
<reference evidence="2 3" key="1">
    <citation type="submission" date="2017-09" db="EMBL/GenBank/DDBJ databases">
        <title>Biodiversity and function of Thalassospira species in the particle-attached aromatic-hydrocarbon-degrading consortia from the surface seawater of the China South Sea.</title>
        <authorList>
            <person name="Dong C."/>
            <person name="Lai Q."/>
            <person name="Shao Z."/>
        </authorList>
    </citation>
    <scope>NUCLEOTIDE SEQUENCE [LARGE SCALE GENOMIC DNA]</scope>
    <source>
        <strain evidence="2 3">139Z-12</strain>
    </source>
</reference>
<dbReference type="Proteomes" id="UP000233332">
    <property type="component" value="Unassembled WGS sequence"/>
</dbReference>
<gene>
    <name evidence="2" type="ORF">COO92_16320</name>
</gene>
<feature type="compositionally biased region" description="Acidic residues" evidence="1">
    <location>
        <begin position="109"/>
        <end position="119"/>
    </location>
</feature>
<evidence type="ECO:0000313" key="3">
    <source>
        <dbReference type="Proteomes" id="UP000233332"/>
    </source>
</evidence>
<accession>A0A2N3L3W5</accession>
<organism evidence="2 3">
    <name type="scientific">Thalassospira lohafexi</name>
    <dbReference type="NCBI Taxonomy" id="744227"/>
    <lineage>
        <taxon>Bacteria</taxon>
        <taxon>Pseudomonadati</taxon>
        <taxon>Pseudomonadota</taxon>
        <taxon>Alphaproteobacteria</taxon>
        <taxon>Rhodospirillales</taxon>
        <taxon>Thalassospiraceae</taxon>
        <taxon>Thalassospira</taxon>
    </lineage>
</organism>